<keyword evidence="6 12" id="KW-0727">SH2 domain</keyword>
<evidence type="ECO:0000313" key="17">
    <source>
        <dbReference type="Proteomes" id="UP001652740"/>
    </source>
</evidence>
<sequence length="770" mass="88103">MSLWARAQQLPPECLQEVRSIYRDTFPIEVRHCLALWIENRVWNVESEEQQQFFVDELVHEISTHADMLHTPDMFVTKMKLLEAAKNIQMQYGHAPQELFNYMRQCLTRELALIQKAMGTQYVSPPQTERKYSELLTGLRTVQQKVSLVGKEINNWNANMESFSLEYHECVKKKGHMSYLQQSPMTTERRDFEACLRLQIEEMERKLNIMIAQINHAQLELVDHLKENISILGELQSQVLDGELIKWKREQQLSGNGVQMQTNLNVIQEWCELLADLIWTSRQQVNNVSRISSKALADARQPELVSMLDEMSKQVTSLLSTLVTSTFVIEKQPPQVMKTNTRFTATVRLLVGGQLNVYMTPPRVSVVIISEQQAQQLLKSDSQAGKSKQPVECGDILNNTGVMEYQATSRQLSVSFRNMQLRKIKRAEKKGTESVMDEKLTLLFQSQFNVGGGELVFQVWTLSLPVVVIVHGNQEPHGWATVTWDNAFSPSGRVPFAVPDKVTWGQLAETLRIKFYSATSGGDLSEDNLRFLAEKIFNNKINLPLSTHELNALPVSWTQFCKDALSDRNFTFWEWFYMVVKVTREYLRTLWCDRLIMGFIQKKQAEDMLSKCPPGTFLLRFSDSELGGITIAWVGDNNGEVFSLQPFTARDLALRSLADRVLDLPQLQFLYPNIAKDDVFSKYYTKPEDQVLKNGYVKPVLVTTLPPYMASPAYAHSPDSHRNTPSVQSSYFGSATPAPTENTLMSTDLSFEMSSFYAEDFDNFVYEGMN</sequence>
<organism evidence="17 20">
    <name type="scientific">Galleria mellonella</name>
    <name type="common">Greater wax moth</name>
    <dbReference type="NCBI Taxonomy" id="7137"/>
    <lineage>
        <taxon>Eukaryota</taxon>
        <taxon>Metazoa</taxon>
        <taxon>Ecdysozoa</taxon>
        <taxon>Arthropoda</taxon>
        <taxon>Hexapoda</taxon>
        <taxon>Insecta</taxon>
        <taxon>Pterygota</taxon>
        <taxon>Neoptera</taxon>
        <taxon>Endopterygota</taxon>
        <taxon>Lepidoptera</taxon>
        <taxon>Glossata</taxon>
        <taxon>Ditrysia</taxon>
        <taxon>Pyraloidea</taxon>
        <taxon>Pyralidae</taxon>
        <taxon>Galleriinae</taxon>
        <taxon>Galleria</taxon>
    </lineage>
</organism>
<comment type="subcellular location">
    <subcellularLocation>
        <location evidence="2 13">Cytoplasm</location>
    </subcellularLocation>
    <subcellularLocation>
        <location evidence="1 13">Nucleus</location>
    </subcellularLocation>
</comment>
<evidence type="ECO:0000256" key="12">
    <source>
        <dbReference type="PROSITE-ProRule" id="PRU00191"/>
    </source>
</evidence>
<dbReference type="RefSeq" id="XP_052748043.1">
    <property type="nucleotide sequence ID" value="XM_052892083.1"/>
</dbReference>
<keyword evidence="9 13" id="KW-0010">Activator</keyword>
<dbReference type="Pfam" id="PF21354">
    <property type="entry name" value="STAT_linker"/>
    <property type="match status" value="1"/>
</dbReference>
<evidence type="ECO:0000256" key="8">
    <source>
        <dbReference type="ARBA" id="ARBA00023125"/>
    </source>
</evidence>
<dbReference type="InterPro" id="IPR013801">
    <property type="entry name" value="STAT_TF_DNA-bd"/>
</dbReference>
<feature type="domain" description="SH2" evidence="16">
    <location>
        <begin position="575"/>
        <end position="688"/>
    </location>
</feature>
<dbReference type="InterPro" id="IPR048988">
    <property type="entry name" value="STAT_linker"/>
</dbReference>
<dbReference type="RefSeq" id="XP_052748044.1">
    <property type="nucleotide sequence ID" value="XM_052892084.1"/>
</dbReference>
<gene>
    <name evidence="18 19 20" type="primary">LOC113513772</name>
</gene>
<feature type="coiled-coil region" evidence="14">
    <location>
        <begin position="193"/>
        <end position="220"/>
    </location>
</feature>
<dbReference type="InterPro" id="IPR001217">
    <property type="entry name" value="STAT"/>
</dbReference>
<keyword evidence="14" id="KW-0175">Coiled coil</keyword>
<evidence type="ECO:0000256" key="2">
    <source>
        <dbReference type="ARBA" id="ARBA00004496"/>
    </source>
</evidence>
<evidence type="ECO:0000256" key="10">
    <source>
        <dbReference type="ARBA" id="ARBA00023163"/>
    </source>
</evidence>
<dbReference type="InterPro" id="IPR012345">
    <property type="entry name" value="STAT_TF_DNA-bd_N"/>
</dbReference>
<dbReference type="Proteomes" id="UP001652740">
    <property type="component" value="Unplaced"/>
</dbReference>
<name>A0ABM3MAA4_GALME</name>
<keyword evidence="8 13" id="KW-0238">DNA-binding</keyword>
<dbReference type="SUPFAM" id="SSF47655">
    <property type="entry name" value="STAT"/>
    <property type="match status" value="1"/>
</dbReference>
<dbReference type="PANTHER" id="PTHR11801">
    <property type="entry name" value="SIGNAL TRANSDUCER AND ACTIVATOR OF TRANSCRIPTION"/>
    <property type="match status" value="1"/>
</dbReference>
<dbReference type="SMART" id="SM00964">
    <property type="entry name" value="STAT_int"/>
    <property type="match status" value="1"/>
</dbReference>
<feature type="compositionally biased region" description="Polar residues" evidence="15">
    <location>
        <begin position="723"/>
        <end position="733"/>
    </location>
</feature>
<feature type="region of interest" description="Disordered" evidence="15">
    <location>
        <begin position="714"/>
        <end position="733"/>
    </location>
</feature>
<keyword evidence="10 13" id="KW-0804">Transcription</keyword>
<dbReference type="CDD" id="cd16855">
    <property type="entry name" value="STAT5_CCD"/>
    <property type="match status" value="1"/>
</dbReference>
<dbReference type="Pfam" id="PF01017">
    <property type="entry name" value="STAT_alpha"/>
    <property type="match status" value="1"/>
</dbReference>
<protein>
    <recommendedName>
        <fullName evidence="13">Signal transducer and activator of transcription</fullName>
    </recommendedName>
</protein>
<keyword evidence="4 13" id="KW-0963">Cytoplasm</keyword>
<proteinExistence type="inferred from homology"/>
<dbReference type="Gene3D" id="3.30.505.10">
    <property type="entry name" value="SH2 domain"/>
    <property type="match status" value="1"/>
</dbReference>
<dbReference type="InterPro" id="IPR036860">
    <property type="entry name" value="SH2_dom_sf"/>
</dbReference>
<evidence type="ECO:0000256" key="1">
    <source>
        <dbReference type="ARBA" id="ARBA00004123"/>
    </source>
</evidence>
<keyword evidence="17" id="KW-1185">Reference proteome</keyword>
<dbReference type="SUPFAM" id="SSF55550">
    <property type="entry name" value="SH2 domain"/>
    <property type="match status" value="1"/>
</dbReference>
<keyword evidence="5 13" id="KW-0597">Phosphoprotein</keyword>
<dbReference type="InterPro" id="IPR015988">
    <property type="entry name" value="STAT_TF_CC"/>
</dbReference>
<keyword evidence="11 13" id="KW-0539">Nucleus</keyword>
<dbReference type="Gene3D" id="2.60.40.630">
    <property type="entry name" value="STAT transcription factor, DNA-binding domain"/>
    <property type="match status" value="1"/>
</dbReference>
<dbReference type="Pfam" id="PF02865">
    <property type="entry name" value="STAT_int"/>
    <property type="match status" value="1"/>
</dbReference>
<keyword evidence="7 13" id="KW-0805">Transcription regulation</keyword>
<evidence type="ECO:0000256" key="4">
    <source>
        <dbReference type="ARBA" id="ARBA00022490"/>
    </source>
</evidence>
<dbReference type="Gene3D" id="1.10.238.10">
    <property type="entry name" value="EF-hand"/>
    <property type="match status" value="1"/>
</dbReference>
<evidence type="ECO:0000313" key="19">
    <source>
        <dbReference type="RefSeq" id="XP_052748044.1"/>
    </source>
</evidence>
<comment type="similarity">
    <text evidence="3 13">Belongs to the transcription factor STAT family.</text>
</comment>
<accession>A0ABM3MAA4</accession>
<evidence type="ECO:0000256" key="11">
    <source>
        <dbReference type="ARBA" id="ARBA00023242"/>
    </source>
</evidence>
<evidence type="ECO:0000313" key="18">
    <source>
        <dbReference type="RefSeq" id="XP_052748043.1"/>
    </source>
</evidence>
<dbReference type="Pfam" id="PF00017">
    <property type="entry name" value="SH2"/>
    <property type="match status" value="1"/>
</dbReference>
<reference evidence="18 19" key="1">
    <citation type="submission" date="2025-05" db="UniProtKB">
        <authorList>
            <consortium name="RefSeq"/>
        </authorList>
    </citation>
    <scope>IDENTIFICATION</scope>
    <source>
        <tissue evidence="18 19">Whole larvae</tissue>
    </source>
</reference>
<dbReference type="SUPFAM" id="SSF49417">
    <property type="entry name" value="p53-like transcription factors"/>
    <property type="match status" value="1"/>
</dbReference>
<evidence type="ECO:0000259" key="16">
    <source>
        <dbReference type="PROSITE" id="PS50001"/>
    </source>
</evidence>
<dbReference type="Gene3D" id="1.10.532.10">
    <property type="entry name" value="STAT transcription factor, N-terminal domain"/>
    <property type="match status" value="1"/>
</dbReference>
<evidence type="ECO:0000256" key="9">
    <source>
        <dbReference type="ARBA" id="ARBA00023159"/>
    </source>
</evidence>
<dbReference type="PROSITE" id="PS50001">
    <property type="entry name" value="SH2"/>
    <property type="match status" value="1"/>
</dbReference>
<dbReference type="Pfam" id="PF02864">
    <property type="entry name" value="STAT_bind"/>
    <property type="match status" value="1"/>
</dbReference>
<evidence type="ECO:0000256" key="6">
    <source>
        <dbReference type="ARBA" id="ARBA00022999"/>
    </source>
</evidence>
<dbReference type="InterPro" id="IPR013800">
    <property type="entry name" value="STAT_TF_alpha"/>
</dbReference>
<dbReference type="SUPFAM" id="SSF48092">
    <property type="entry name" value="Transcription factor STAT-4 N-domain"/>
    <property type="match status" value="1"/>
</dbReference>
<dbReference type="InterPro" id="IPR008967">
    <property type="entry name" value="p53-like_TF_DNA-bd_sf"/>
</dbReference>
<dbReference type="RefSeq" id="XP_052748045.1">
    <property type="nucleotide sequence ID" value="XM_052892085.1"/>
</dbReference>
<evidence type="ECO:0000256" key="3">
    <source>
        <dbReference type="ARBA" id="ARBA00005586"/>
    </source>
</evidence>
<dbReference type="GeneID" id="113513772"/>
<evidence type="ECO:0000256" key="15">
    <source>
        <dbReference type="SAM" id="MobiDB-lite"/>
    </source>
</evidence>
<dbReference type="InterPro" id="IPR046994">
    <property type="entry name" value="STAT5_CC"/>
</dbReference>
<dbReference type="CDD" id="cd09919">
    <property type="entry name" value="SH2_STAT_family"/>
    <property type="match status" value="1"/>
</dbReference>
<evidence type="ECO:0000256" key="13">
    <source>
        <dbReference type="RuleBase" id="RU046415"/>
    </source>
</evidence>
<evidence type="ECO:0000256" key="14">
    <source>
        <dbReference type="SAM" id="Coils"/>
    </source>
</evidence>
<dbReference type="InterPro" id="IPR000980">
    <property type="entry name" value="SH2"/>
</dbReference>
<dbReference type="Gene3D" id="1.20.1050.20">
    <property type="entry name" value="STAT transcription factor, all-alpha domain"/>
    <property type="match status" value="1"/>
</dbReference>
<evidence type="ECO:0000256" key="7">
    <source>
        <dbReference type="ARBA" id="ARBA00023015"/>
    </source>
</evidence>
<dbReference type="InterPro" id="IPR036535">
    <property type="entry name" value="STAT_N_sf"/>
</dbReference>
<dbReference type="InterPro" id="IPR013799">
    <property type="entry name" value="STAT_TF_prot_interaction"/>
</dbReference>
<evidence type="ECO:0000313" key="20">
    <source>
        <dbReference type="RefSeq" id="XP_052748045.1"/>
    </source>
</evidence>
<evidence type="ECO:0000256" key="5">
    <source>
        <dbReference type="ARBA" id="ARBA00022553"/>
    </source>
</evidence>